<dbReference type="GO" id="GO:0051028">
    <property type="term" value="P:mRNA transport"/>
    <property type="evidence" value="ECO:0007669"/>
    <property type="project" value="UniProtKB-KW"/>
</dbReference>
<dbReference type="eggNOG" id="KOG0845">
    <property type="taxonomic scope" value="Eukaryota"/>
</dbReference>
<dbReference type="STRING" id="1076935.U4LR36"/>
<dbReference type="Proteomes" id="UP000018144">
    <property type="component" value="Unassembled WGS sequence"/>
</dbReference>
<reference evidence="9 10" key="1">
    <citation type="journal article" date="2013" name="PLoS Genet.">
        <title>The genome and development-dependent transcriptomes of Pyronema confluens: a window into fungal evolution.</title>
        <authorList>
            <person name="Traeger S."/>
            <person name="Altegoer F."/>
            <person name="Freitag M."/>
            <person name="Gabaldon T."/>
            <person name="Kempken F."/>
            <person name="Kumar A."/>
            <person name="Marcet-Houben M."/>
            <person name="Poggeler S."/>
            <person name="Stajich J.E."/>
            <person name="Nowrousian M."/>
        </authorList>
    </citation>
    <scope>NUCLEOTIDE SEQUENCE [LARGE SCALE GENOMIC DNA]</scope>
    <source>
        <strain evidence="10">CBS 100304</strain>
        <tissue evidence="9">Vegetative mycelium</tissue>
    </source>
</reference>
<keyword evidence="6" id="KW-0906">Nuclear pore complex</keyword>
<evidence type="ECO:0000256" key="5">
    <source>
        <dbReference type="ARBA" id="ARBA00023010"/>
    </source>
</evidence>
<dbReference type="GO" id="GO:0015031">
    <property type="term" value="P:protein transport"/>
    <property type="evidence" value="ECO:0007669"/>
    <property type="project" value="UniProtKB-KW"/>
</dbReference>
<organism evidence="9 10">
    <name type="scientific">Pyronema omphalodes (strain CBS 100304)</name>
    <name type="common">Pyronema confluens</name>
    <dbReference type="NCBI Taxonomy" id="1076935"/>
    <lineage>
        <taxon>Eukaryota</taxon>
        <taxon>Fungi</taxon>
        <taxon>Dikarya</taxon>
        <taxon>Ascomycota</taxon>
        <taxon>Pezizomycotina</taxon>
        <taxon>Pezizomycetes</taxon>
        <taxon>Pezizales</taxon>
        <taxon>Pyronemataceae</taxon>
        <taxon>Pyronema</taxon>
    </lineage>
</organism>
<dbReference type="InterPro" id="IPR025574">
    <property type="entry name" value="Nucleoporin_FG_rpt"/>
</dbReference>
<keyword evidence="3" id="KW-0509">mRNA transport</keyword>
<keyword evidence="4" id="KW-0653">Protein transport</keyword>
<evidence type="ECO:0000256" key="1">
    <source>
        <dbReference type="ARBA" id="ARBA00004567"/>
    </source>
</evidence>
<evidence type="ECO:0000256" key="4">
    <source>
        <dbReference type="ARBA" id="ARBA00022927"/>
    </source>
</evidence>
<evidence type="ECO:0000256" key="6">
    <source>
        <dbReference type="ARBA" id="ARBA00023132"/>
    </source>
</evidence>
<sequence length="471" mass="47584">MSLFDRITPPGGAPAAGNSLFGSTTPAAAPSTGLFGNPTAATTAPANSFFGGATAAPTTTPTTGMFGGGMFGGGAPAATTAPANSLFGGGTTAPATTTTGMFGSTPATTAETGTGMFGSTPATTASATGGPGMFGSTPATTTAPASTGLFGQPATTTAPASTGLFGQPAATTAPASTGLFGQPAATTAPASTGLFGQPAATTAPASGGLFGSAAPATTGAFGTTQTSTGAAGAVAGAAIDPSKLTPTTRFGDCNQILQQSLEGIEAMIQAEISMSAQLAEKFPTHREALESIPLDASVLSNRLATTKSFQLTDQSAYDQVRSAHEADDHAASLSIRTLDLFRLPHAQRSQYIQRTTNFNVPQRENDVTGNKPMIAYFNKQADEMEKKMEMIRNVVRQVEESLVSVESQAIQGARGAHVNGGDITNVTGGVAGRQDARRLNSALREFNDALKTVSGRIVDAQESLEELWGRR</sequence>
<evidence type="ECO:0000313" key="9">
    <source>
        <dbReference type="EMBL" id="CCX29761.1"/>
    </source>
</evidence>
<dbReference type="GO" id="GO:0017056">
    <property type="term" value="F:structural constituent of nuclear pore"/>
    <property type="evidence" value="ECO:0007669"/>
    <property type="project" value="InterPro"/>
</dbReference>
<dbReference type="OrthoDB" id="2538017at2759"/>
<evidence type="ECO:0000256" key="8">
    <source>
        <dbReference type="SAM" id="MobiDB-lite"/>
    </source>
</evidence>
<keyword evidence="2" id="KW-0813">Transport</keyword>
<feature type="region of interest" description="Disordered" evidence="8">
    <location>
        <begin position="145"/>
        <end position="169"/>
    </location>
</feature>
<evidence type="ECO:0000256" key="3">
    <source>
        <dbReference type="ARBA" id="ARBA00022816"/>
    </source>
</evidence>
<comment type="subcellular location">
    <subcellularLocation>
        <location evidence="1">Nucleus</location>
        <location evidence="1">Nuclear pore complex</location>
    </subcellularLocation>
</comment>
<dbReference type="EMBL" id="HF935354">
    <property type="protein sequence ID" value="CCX29761.1"/>
    <property type="molecule type" value="Genomic_DNA"/>
</dbReference>
<gene>
    <name evidence="9" type="ORF">PCON_07087</name>
</gene>
<dbReference type="AlphaFoldDB" id="U4LR36"/>
<dbReference type="InterPro" id="IPR024882">
    <property type="entry name" value="NUP58/p45/49"/>
</dbReference>
<keyword evidence="5" id="KW-0811">Translocation</keyword>
<keyword evidence="10" id="KW-1185">Reference proteome</keyword>
<accession>U4LR36</accession>
<dbReference type="PANTHER" id="PTHR13437">
    <property type="entry name" value="NUCLEOPORIN P58/P45 NUCLEOPORIN-LIKE PROTEIN 1"/>
    <property type="match status" value="1"/>
</dbReference>
<evidence type="ECO:0000256" key="2">
    <source>
        <dbReference type="ARBA" id="ARBA00022448"/>
    </source>
</evidence>
<keyword evidence="7" id="KW-0539">Nucleus</keyword>
<dbReference type="Pfam" id="PF21121">
    <property type="entry name" value="Nup49_C"/>
    <property type="match status" value="1"/>
</dbReference>
<name>U4LR36_PYROM</name>
<dbReference type="Pfam" id="PF13634">
    <property type="entry name" value="Nucleoporin_FG"/>
    <property type="match status" value="2"/>
</dbReference>
<dbReference type="OMA" id="KLPTHYH"/>
<evidence type="ECO:0000256" key="7">
    <source>
        <dbReference type="ARBA" id="ARBA00023242"/>
    </source>
</evidence>
<proteinExistence type="predicted"/>
<dbReference type="GO" id="GO:0005643">
    <property type="term" value="C:nuclear pore"/>
    <property type="evidence" value="ECO:0007669"/>
    <property type="project" value="UniProtKB-SubCell"/>
</dbReference>
<protein>
    <submittedName>
        <fullName evidence="9">Similar to Nucleoporin nup45 acc. no. Q09793</fullName>
    </submittedName>
</protein>
<dbReference type="PANTHER" id="PTHR13437:SF2">
    <property type="entry name" value="NUCLEOPORIN P58_P45"/>
    <property type="match status" value="1"/>
</dbReference>
<evidence type="ECO:0000313" key="10">
    <source>
        <dbReference type="Proteomes" id="UP000018144"/>
    </source>
</evidence>
<dbReference type="GO" id="GO:0008139">
    <property type="term" value="F:nuclear localization sequence binding"/>
    <property type="evidence" value="ECO:0007669"/>
    <property type="project" value="InterPro"/>
</dbReference>